<feature type="transmembrane region" description="Helical" evidence="7">
    <location>
        <begin position="70"/>
        <end position="92"/>
    </location>
</feature>
<dbReference type="Pfam" id="PF00884">
    <property type="entry name" value="Sulfatase"/>
    <property type="match status" value="1"/>
</dbReference>
<dbReference type="InterPro" id="IPR058130">
    <property type="entry name" value="PEA_transf_C"/>
</dbReference>
<keyword evidence="10" id="KW-1185">Reference proteome</keyword>
<dbReference type="GO" id="GO:0016776">
    <property type="term" value="F:phosphotransferase activity, phosphate group as acceptor"/>
    <property type="evidence" value="ECO:0007669"/>
    <property type="project" value="TreeGrafter"/>
</dbReference>
<reference evidence="10" key="1">
    <citation type="submission" date="2018-06" db="EMBL/GenBank/DDBJ databases">
        <title>Complete genome of Pseudomonas insecticola strain QZS01.</title>
        <authorList>
            <person name="Wang J."/>
            <person name="Su Q."/>
        </authorList>
    </citation>
    <scope>NUCLEOTIDE SEQUENCE [LARGE SCALE GENOMIC DNA]</scope>
    <source>
        <strain evidence="10">QZS01</strain>
    </source>
</reference>
<organism evidence="9 10">
    <name type="scientific">Entomomonas moraniae</name>
    <dbReference type="NCBI Taxonomy" id="2213226"/>
    <lineage>
        <taxon>Bacteria</taxon>
        <taxon>Pseudomonadati</taxon>
        <taxon>Pseudomonadota</taxon>
        <taxon>Gammaproteobacteria</taxon>
        <taxon>Pseudomonadales</taxon>
        <taxon>Pseudomonadaceae</taxon>
        <taxon>Entomomonas</taxon>
    </lineage>
</organism>
<dbReference type="InterPro" id="IPR040423">
    <property type="entry name" value="PEA_transferase"/>
</dbReference>
<feature type="domain" description="Sulfatase N-terminal" evidence="8">
    <location>
        <begin position="239"/>
        <end position="531"/>
    </location>
</feature>
<dbReference type="GO" id="GO:0009244">
    <property type="term" value="P:lipopolysaccharide core region biosynthetic process"/>
    <property type="evidence" value="ECO:0007669"/>
    <property type="project" value="TreeGrafter"/>
</dbReference>
<dbReference type="Gene3D" id="3.40.720.10">
    <property type="entry name" value="Alkaline Phosphatase, subunit A"/>
    <property type="match status" value="1"/>
</dbReference>
<dbReference type="InterPro" id="IPR000917">
    <property type="entry name" value="Sulfatase_N"/>
</dbReference>
<gene>
    <name evidence="9" type="primary">cptA</name>
    <name evidence="9" type="ORF">DM558_01750</name>
</gene>
<keyword evidence="6 7" id="KW-0472">Membrane</keyword>
<feature type="transmembrane region" description="Helical" evidence="7">
    <location>
        <begin position="16"/>
        <end position="38"/>
    </location>
</feature>
<feature type="transmembrane region" description="Helical" evidence="7">
    <location>
        <begin position="120"/>
        <end position="140"/>
    </location>
</feature>
<protein>
    <submittedName>
        <fullName evidence="9">Phosphoethanolamine transferase CptA</fullName>
    </submittedName>
</protein>
<sequence length="578" mass="66690">MSKAFFQHKFFQKNGIGLIWSFLFFWYFSGVVQGLIYFSGTTGFAGLRSSIFLSFLWLIPILLFPRYTKLLAAIIGIILWAASLASLGYFMLYGQEFSQSVIFIMFESNTAEAGEYLTQYFSYTLVFVFIVYSIGAYLLWRKITPVYLPNHLTRWVVSILIFVSIFGYPYANRMIKKEEPFAVATEKVLGRMEPVTPWTLVVGYYQYKKQLDNMEALLTHNAALPPLKNLKDENADKPRTIVLVIGESTSRLHMSLYGYGRETNPMLKQLQKTDPGLVVFNDVVASRPYTIEMLQQALTFGDQHNPDAYLTTPSVMNLMKQAGYKTFWITNQQTMTKRNTMLTTFSQMADQQEYLNNNRSQNSEQHDEVVFEPFEKALKDPALKKFIIIHLLGTHMNYKYRYPDNFRKFRGADPIMPSDLDKKEIAFYNSYDNAVLYNDYVVATLIKTFKDTDPYGFLVYLSDHGEEVYGDKDHEVIGRNEAAPTKGMYTVPFMVWNSPAWQAGHPRDLKRLVDRPYSSAHLIHTLSDLAGLTYDEYIPARSLVSPQYENETRWIGNPKVKLQSFDALFGKQKETQAK</sequence>
<evidence type="ECO:0000256" key="4">
    <source>
        <dbReference type="ARBA" id="ARBA00022692"/>
    </source>
</evidence>
<keyword evidence="2" id="KW-1003">Cell membrane</keyword>
<dbReference type="RefSeq" id="WP_127161777.1">
    <property type="nucleotide sequence ID" value="NZ_CP029822.1"/>
</dbReference>
<evidence type="ECO:0000256" key="5">
    <source>
        <dbReference type="ARBA" id="ARBA00022989"/>
    </source>
</evidence>
<keyword evidence="3 9" id="KW-0808">Transferase</keyword>
<dbReference type="AlphaFoldDB" id="A0A3S9XB13"/>
<dbReference type="PANTHER" id="PTHR30443">
    <property type="entry name" value="INNER MEMBRANE PROTEIN"/>
    <property type="match status" value="1"/>
</dbReference>
<evidence type="ECO:0000256" key="2">
    <source>
        <dbReference type="ARBA" id="ARBA00022475"/>
    </source>
</evidence>
<dbReference type="PANTHER" id="PTHR30443:SF2">
    <property type="entry name" value="PHOSPHOETHANOLAMINE TRANSFERASE EPTC"/>
    <property type="match status" value="1"/>
</dbReference>
<accession>A0A3S9XB13</accession>
<dbReference type="EMBL" id="CP029822">
    <property type="protein sequence ID" value="AZS49576.1"/>
    <property type="molecule type" value="Genomic_DNA"/>
</dbReference>
<dbReference type="NCBIfam" id="NF012179">
    <property type="entry name" value="CptA"/>
    <property type="match status" value="1"/>
</dbReference>
<dbReference type="NCBIfam" id="NF007933">
    <property type="entry name" value="PRK10649.1"/>
    <property type="match status" value="1"/>
</dbReference>
<evidence type="ECO:0000313" key="9">
    <source>
        <dbReference type="EMBL" id="AZS49576.1"/>
    </source>
</evidence>
<proteinExistence type="predicted"/>
<evidence type="ECO:0000313" key="10">
    <source>
        <dbReference type="Proteomes" id="UP000273143"/>
    </source>
</evidence>
<feature type="transmembrane region" description="Helical" evidence="7">
    <location>
        <begin position="44"/>
        <end position="63"/>
    </location>
</feature>
<evidence type="ECO:0000256" key="3">
    <source>
        <dbReference type="ARBA" id="ARBA00022679"/>
    </source>
</evidence>
<feature type="transmembrane region" description="Helical" evidence="7">
    <location>
        <begin position="152"/>
        <end position="171"/>
    </location>
</feature>
<dbReference type="InterPro" id="IPR047787">
    <property type="entry name" value="EptC/CptA"/>
</dbReference>
<dbReference type="CDD" id="cd16017">
    <property type="entry name" value="LptA"/>
    <property type="match status" value="1"/>
</dbReference>
<dbReference type="SUPFAM" id="SSF53649">
    <property type="entry name" value="Alkaline phosphatase-like"/>
    <property type="match status" value="1"/>
</dbReference>
<comment type="subcellular location">
    <subcellularLocation>
        <location evidence="1">Cell membrane</location>
        <topology evidence="1">Multi-pass membrane protein</topology>
    </subcellularLocation>
</comment>
<keyword evidence="5 7" id="KW-1133">Transmembrane helix</keyword>
<name>A0A3S9XB13_9GAMM</name>
<dbReference type="Proteomes" id="UP000273143">
    <property type="component" value="Chromosome"/>
</dbReference>
<evidence type="ECO:0000259" key="8">
    <source>
        <dbReference type="Pfam" id="PF00884"/>
    </source>
</evidence>
<keyword evidence="4 7" id="KW-0812">Transmembrane</keyword>
<evidence type="ECO:0000256" key="7">
    <source>
        <dbReference type="SAM" id="Phobius"/>
    </source>
</evidence>
<dbReference type="GO" id="GO:0005886">
    <property type="term" value="C:plasma membrane"/>
    <property type="evidence" value="ECO:0007669"/>
    <property type="project" value="UniProtKB-SubCell"/>
</dbReference>
<dbReference type="KEGG" id="emo:DM558_01750"/>
<evidence type="ECO:0000256" key="6">
    <source>
        <dbReference type="ARBA" id="ARBA00023136"/>
    </source>
</evidence>
<dbReference type="InterPro" id="IPR017850">
    <property type="entry name" value="Alkaline_phosphatase_core_sf"/>
</dbReference>
<evidence type="ECO:0000256" key="1">
    <source>
        <dbReference type="ARBA" id="ARBA00004651"/>
    </source>
</evidence>